<feature type="transmembrane region" description="Helical" evidence="18">
    <location>
        <begin position="268"/>
        <end position="287"/>
    </location>
</feature>
<proteinExistence type="inferred from homology"/>
<evidence type="ECO:0000256" key="8">
    <source>
        <dbReference type="ARBA" id="ARBA00022692"/>
    </source>
</evidence>
<dbReference type="GO" id="GO:0008137">
    <property type="term" value="F:NADH dehydrogenase (ubiquinone) activity"/>
    <property type="evidence" value="ECO:0007669"/>
    <property type="project" value="UniProtKB-EC"/>
</dbReference>
<keyword evidence="11 18" id="KW-0249">Electron transport</keyword>
<evidence type="ECO:0000256" key="1">
    <source>
        <dbReference type="ARBA" id="ARBA00003257"/>
    </source>
</evidence>
<dbReference type="PANTHER" id="PTHR46552:SF1">
    <property type="entry name" value="NADH-UBIQUINONE OXIDOREDUCTASE CHAIN 2"/>
    <property type="match status" value="1"/>
</dbReference>
<feature type="domain" description="NADH:quinone oxidoreductase/Mrp antiporter transmembrane" evidence="19">
    <location>
        <begin position="25"/>
        <end position="279"/>
    </location>
</feature>
<keyword evidence="14 18" id="KW-0830">Ubiquinone</keyword>
<evidence type="ECO:0000256" key="14">
    <source>
        <dbReference type="ARBA" id="ARBA00023075"/>
    </source>
</evidence>
<keyword evidence="9 18" id="KW-0999">Mitochondrion inner membrane</keyword>
<geneLocation type="mitochondrion" evidence="20"/>
<comment type="function">
    <text evidence="18">Core subunit of the mitochondrial membrane respiratory chain NADH dehydrogenase (Complex I) which catalyzes electron transfer from NADH through the respiratory chain, using ubiquinone as an electron acceptor. Essential for the catalytic activity and assembly of complex I.</text>
</comment>
<comment type="similarity">
    <text evidence="3 18">Belongs to the complex I subunit 2 family.</text>
</comment>
<keyword evidence="6" id="KW-0813">Transport</keyword>
<keyword evidence="15 18" id="KW-0496">Mitochondrion</keyword>
<evidence type="ECO:0000256" key="18">
    <source>
        <dbReference type="RuleBase" id="RU003403"/>
    </source>
</evidence>
<dbReference type="Pfam" id="PF00361">
    <property type="entry name" value="Proton_antipo_M"/>
    <property type="match status" value="1"/>
</dbReference>
<name>A0A8F9RYG9_9ORTH</name>
<sequence>MLMLNPSKILFSIMLVMGSLISISSNSWPATWIGLEINLLAFIPLMYYKHNMMSAEATMKYFIVQAMASSMLLTIMILNFMFLVFKSEHLESMISLTLLIKMGAAPFHMWFPTVMEGLSWMNCVILMTWQKLAPFIILSYLNFNQSIILFAMVSSIVFGSIGGLNQTSVRKIMAYSSINHMGWMLMGMLISENLWQVYFIIYVILSSTIMIIFYSLSSYHMNQITFKFMSPIMKMLLLLNLMSLGGLPPFLGFLPKWMIIQISYYSDLWFITLLMVSFTLVTLFYYIRLSMSSLLINYNQLKSQKSFSMKNSTLIAIMTTMSLLTLPLYSMFYLLL</sequence>
<comment type="subcellular location">
    <subcellularLocation>
        <location evidence="2 18">Mitochondrion inner membrane</location>
        <topology evidence="2 18">Multi-pass membrane protein</topology>
    </subcellularLocation>
</comment>
<evidence type="ECO:0000256" key="17">
    <source>
        <dbReference type="ARBA" id="ARBA00049551"/>
    </source>
</evidence>
<dbReference type="PRINTS" id="PR01436">
    <property type="entry name" value="NADHDHGNASE2"/>
</dbReference>
<evidence type="ECO:0000313" key="20">
    <source>
        <dbReference type="EMBL" id="QYK91435.1"/>
    </source>
</evidence>
<organism evidence="20">
    <name type="scientific">Tarbinskiellus portentosus</name>
    <dbReference type="NCBI Taxonomy" id="2732766"/>
    <lineage>
        <taxon>Eukaryota</taxon>
        <taxon>Metazoa</taxon>
        <taxon>Ecdysozoa</taxon>
        <taxon>Arthropoda</taxon>
        <taxon>Hexapoda</taxon>
        <taxon>Insecta</taxon>
        <taxon>Pterygota</taxon>
        <taxon>Neoptera</taxon>
        <taxon>Polyneoptera</taxon>
        <taxon>Orthoptera</taxon>
        <taxon>Ensifera</taxon>
        <taxon>Gryllidea</taxon>
        <taxon>Grylloidea</taxon>
        <taxon>Gryllidae</taxon>
        <taxon>Gryllinae</taxon>
        <taxon>Tarbinskiellus</taxon>
    </lineage>
</organism>
<feature type="transmembrane region" description="Helical" evidence="18">
    <location>
        <begin position="147"/>
        <end position="165"/>
    </location>
</feature>
<keyword evidence="7 18" id="KW-0679">Respiratory chain</keyword>
<gene>
    <name evidence="20" type="primary">ND2</name>
</gene>
<evidence type="ECO:0000256" key="6">
    <source>
        <dbReference type="ARBA" id="ARBA00022448"/>
    </source>
</evidence>
<feature type="transmembrane region" description="Helical" evidence="18">
    <location>
        <begin position="60"/>
        <end position="81"/>
    </location>
</feature>
<dbReference type="InterPro" id="IPR003917">
    <property type="entry name" value="NADH_UbQ_OxRdtase_chain2"/>
</dbReference>
<evidence type="ECO:0000256" key="9">
    <source>
        <dbReference type="ARBA" id="ARBA00022792"/>
    </source>
</evidence>
<feature type="transmembrane region" description="Helical" evidence="18">
    <location>
        <begin position="237"/>
        <end position="262"/>
    </location>
</feature>
<accession>A0A8F9RYG9</accession>
<dbReference type="InterPro" id="IPR050175">
    <property type="entry name" value="Complex_I_Subunit_2"/>
</dbReference>
<feature type="transmembrane region" description="Helical" evidence="18">
    <location>
        <begin position="123"/>
        <end position="141"/>
    </location>
</feature>
<evidence type="ECO:0000256" key="10">
    <source>
        <dbReference type="ARBA" id="ARBA00022967"/>
    </source>
</evidence>
<evidence type="ECO:0000256" key="16">
    <source>
        <dbReference type="ARBA" id="ARBA00023136"/>
    </source>
</evidence>
<dbReference type="EC" id="7.1.1.2" evidence="4 18"/>
<evidence type="ECO:0000259" key="19">
    <source>
        <dbReference type="Pfam" id="PF00361"/>
    </source>
</evidence>
<keyword evidence="12 18" id="KW-1133">Transmembrane helix</keyword>
<evidence type="ECO:0000256" key="15">
    <source>
        <dbReference type="ARBA" id="ARBA00023128"/>
    </source>
</evidence>
<dbReference type="GO" id="GO:0006120">
    <property type="term" value="P:mitochondrial electron transport, NADH to ubiquinone"/>
    <property type="evidence" value="ECO:0007669"/>
    <property type="project" value="InterPro"/>
</dbReference>
<reference evidence="20" key="1">
    <citation type="submission" date="2021-06" db="EMBL/GenBank/DDBJ databases">
        <title>Complete mitochondrial genome of big cricket Tarbinskiellus portentosus (Orthoptera: Gryllinae) and phylogenetic analysis.</title>
        <authorList>
            <person name="Wang C.-Y."/>
            <person name="Yang P.-L."/>
            <person name="Zhao M."/>
            <person name="Feng Y."/>
        </authorList>
    </citation>
    <scope>NUCLEOTIDE SEQUENCE</scope>
</reference>
<feature type="transmembrane region" description="Helical" evidence="18">
    <location>
        <begin position="7"/>
        <end position="24"/>
    </location>
</feature>
<comment type="function">
    <text evidence="1">Core subunit of the mitochondrial membrane respiratory chain NADH dehydrogenase (Complex I) that is believed to belong to the minimal assembly required for catalysis. Complex I functions in the transfer of electrons from NADH to the respiratory chain. The immediate electron acceptor for the enzyme is believed to be ubiquinone.</text>
</comment>
<keyword evidence="10 18" id="KW-1278">Translocase</keyword>
<evidence type="ECO:0000256" key="3">
    <source>
        <dbReference type="ARBA" id="ARBA00007012"/>
    </source>
</evidence>
<evidence type="ECO:0000256" key="4">
    <source>
        <dbReference type="ARBA" id="ARBA00012944"/>
    </source>
</evidence>
<dbReference type="GO" id="GO:0005743">
    <property type="term" value="C:mitochondrial inner membrane"/>
    <property type="evidence" value="ECO:0007669"/>
    <property type="project" value="UniProtKB-SubCell"/>
</dbReference>
<dbReference type="PANTHER" id="PTHR46552">
    <property type="entry name" value="NADH-UBIQUINONE OXIDOREDUCTASE CHAIN 2"/>
    <property type="match status" value="1"/>
</dbReference>
<feature type="transmembrane region" description="Helical" evidence="18">
    <location>
        <begin position="30"/>
        <end position="48"/>
    </location>
</feature>
<evidence type="ECO:0000256" key="13">
    <source>
        <dbReference type="ARBA" id="ARBA00023027"/>
    </source>
</evidence>
<feature type="transmembrane region" description="Helical" evidence="18">
    <location>
        <begin position="314"/>
        <end position="335"/>
    </location>
</feature>
<keyword evidence="8 18" id="KW-0812">Transmembrane</keyword>
<keyword evidence="13 18" id="KW-0520">NAD</keyword>
<comment type="catalytic activity">
    <reaction evidence="17 18">
        <text>a ubiquinone + NADH + 5 H(+)(in) = a ubiquinol + NAD(+) + 4 H(+)(out)</text>
        <dbReference type="Rhea" id="RHEA:29091"/>
        <dbReference type="Rhea" id="RHEA-COMP:9565"/>
        <dbReference type="Rhea" id="RHEA-COMP:9566"/>
        <dbReference type="ChEBI" id="CHEBI:15378"/>
        <dbReference type="ChEBI" id="CHEBI:16389"/>
        <dbReference type="ChEBI" id="CHEBI:17976"/>
        <dbReference type="ChEBI" id="CHEBI:57540"/>
        <dbReference type="ChEBI" id="CHEBI:57945"/>
        <dbReference type="EC" id="7.1.1.2"/>
    </reaction>
</comment>
<protein>
    <recommendedName>
        <fullName evidence="5 18">NADH-ubiquinone oxidoreductase chain 2</fullName>
        <ecNumber evidence="4 18">7.1.1.2</ecNumber>
    </recommendedName>
</protein>
<evidence type="ECO:0000256" key="11">
    <source>
        <dbReference type="ARBA" id="ARBA00022982"/>
    </source>
</evidence>
<dbReference type="InterPro" id="IPR001750">
    <property type="entry name" value="ND/Mrp_TM"/>
</dbReference>
<evidence type="ECO:0000256" key="2">
    <source>
        <dbReference type="ARBA" id="ARBA00004448"/>
    </source>
</evidence>
<dbReference type="AlphaFoldDB" id="A0A8F9RYG9"/>
<evidence type="ECO:0000256" key="12">
    <source>
        <dbReference type="ARBA" id="ARBA00022989"/>
    </source>
</evidence>
<keyword evidence="16 18" id="KW-0472">Membrane</keyword>
<feature type="transmembrane region" description="Helical" evidence="18">
    <location>
        <begin position="197"/>
        <end position="216"/>
    </location>
</feature>
<evidence type="ECO:0000256" key="7">
    <source>
        <dbReference type="ARBA" id="ARBA00022660"/>
    </source>
</evidence>
<evidence type="ECO:0000256" key="5">
    <source>
        <dbReference type="ARBA" id="ARBA00021008"/>
    </source>
</evidence>
<dbReference type="EMBL" id="MZ427921">
    <property type="protein sequence ID" value="QYK91435.1"/>
    <property type="molecule type" value="Genomic_DNA"/>
</dbReference>